<sequence length="898" mass="102008">MADFPQLRHVIRTCPVIDNHAHNLLLPSEYANHPFESITTEAAGPALSDAYFSLSHLRALTQLRDLYSYDGPDTEWNWARLQELRHQWIERDHDGLVRSCLQGTYSILMDDGLLDPSIMHDYRYHDQFTEAPTKRILRIETLAESLMAELTRNAKDEDLAVADFMADTYLLFTERFEIQIKQAIEDPEVAGFKSIICYRSTESLNIEPDYERALLKIGPSFEAYIARCVERKRYRVDSKSVNDFLVLKTLELLASSYEKGTFSKPIQFHAGLGDTDIDLLQSNPAYLQPLVERYPEVPFVILHSAYPYTREAGYLAMAYKNVYLDLGEVFPMLSRDGEVKVLRQSLELVPFSKLLWSTDGHLFPETYWLANRQFREALEEVVTGFAREKDLSEQEAIGLVTAILFNNANYLYNLHYPLHDGGTAIDKRMMPYAKVIDPNREATQPSGAPKSSTSTYDVRIWSSFVKLNQEIRFVFVQWLDWMGTIRHRIYPAIEFQKLIQAGKRIEISRGNLGTLQDDTVTPVVNTTGIVCVEPDLKSLKPAAGSPRPAATVMSCLCDTEGNPIPECARCAVKKLEREVLEKHSIELLVGFEIECVFLRRGSDSEQSEYECLTTTHAWGTLSAEQWMKLLPLTMEIHDALQSIGIQIQAMHPESAPGQYEFILPPLSPTEAIDTLYQARQCIAIVAEQHSVRATLHPKPFSGAGSGAHAHVSLNSDHLSEEQLQAKGTHFWAEVLAHMEALCAFSLPESESYDRIVEDSWTGGVWVAWGTQNREVPLRKSAGNRWEIRAIDGFANMYLVLAAIMAAGLRGMDEQVEETIKDCPENPAHLDEEGRASYGITRPLPRTLEDALKALEEDQVLASILPAGMVRTYMVMKRSEQRRLLRPEPERRRWLIERY</sequence>
<dbReference type="InterPro" id="IPR006680">
    <property type="entry name" value="Amidohydro-rel"/>
</dbReference>
<evidence type="ECO:0000313" key="5">
    <source>
        <dbReference type="Proteomes" id="UP000053259"/>
    </source>
</evidence>
<dbReference type="InterPro" id="IPR032466">
    <property type="entry name" value="Metal_Hydrolase"/>
</dbReference>
<evidence type="ECO:0000313" key="4">
    <source>
        <dbReference type="EMBL" id="KIW00907.1"/>
    </source>
</evidence>
<dbReference type="PANTHER" id="PTHR43383:SF2">
    <property type="entry name" value="AMIDOHYDROLASE 2 FAMILY PROTEIN"/>
    <property type="match status" value="1"/>
</dbReference>
<dbReference type="EMBL" id="KN847559">
    <property type="protein sequence ID" value="KIW00907.1"/>
    <property type="molecule type" value="Genomic_DNA"/>
</dbReference>
<dbReference type="GO" id="GO:0016787">
    <property type="term" value="F:hydrolase activity"/>
    <property type="evidence" value="ECO:0007669"/>
    <property type="project" value="InterPro"/>
</dbReference>
<evidence type="ECO:0000256" key="2">
    <source>
        <dbReference type="RuleBase" id="RU000384"/>
    </source>
</evidence>
<dbReference type="Pfam" id="PF04909">
    <property type="entry name" value="Amidohydro_2"/>
    <property type="match status" value="1"/>
</dbReference>
<dbReference type="HOGENOM" id="CLU_017290_6_3_1"/>
<dbReference type="OrthoDB" id="3364440at2759"/>
<dbReference type="GO" id="GO:0004356">
    <property type="term" value="F:glutamine synthetase activity"/>
    <property type="evidence" value="ECO:0007669"/>
    <property type="project" value="InterPro"/>
</dbReference>
<gene>
    <name evidence="4" type="ORF">PV09_07654</name>
</gene>
<organism evidence="4 5">
    <name type="scientific">Verruconis gallopava</name>
    <dbReference type="NCBI Taxonomy" id="253628"/>
    <lineage>
        <taxon>Eukaryota</taxon>
        <taxon>Fungi</taxon>
        <taxon>Dikarya</taxon>
        <taxon>Ascomycota</taxon>
        <taxon>Pezizomycotina</taxon>
        <taxon>Dothideomycetes</taxon>
        <taxon>Pleosporomycetidae</taxon>
        <taxon>Venturiales</taxon>
        <taxon>Sympoventuriaceae</taxon>
        <taxon>Verruconis</taxon>
    </lineage>
</organism>
<dbReference type="RefSeq" id="XP_016210776.1">
    <property type="nucleotide sequence ID" value="XM_016361450.1"/>
</dbReference>
<dbReference type="PROSITE" id="PS51987">
    <property type="entry name" value="GS_CATALYTIC"/>
    <property type="match status" value="1"/>
</dbReference>
<dbReference type="Proteomes" id="UP000053259">
    <property type="component" value="Unassembled WGS sequence"/>
</dbReference>
<evidence type="ECO:0000256" key="1">
    <source>
        <dbReference type="PROSITE-ProRule" id="PRU01331"/>
    </source>
</evidence>
<evidence type="ECO:0000259" key="3">
    <source>
        <dbReference type="PROSITE" id="PS51987"/>
    </source>
</evidence>
<dbReference type="AlphaFoldDB" id="A0A0D1YJ48"/>
<accession>A0A0D1YJ48</accession>
<feature type="domain" description="GS catalytic" evidence="3">
    <location>
        <begin position="568"/>
        <end position="898"/>
    </location>
</feature>
<protein>
    <recommendedName>
        <fullName evidence="3">GS catalytic domain-containing protein</fullName>
    </recommendedName>
</protein>
<proteinExistence type="inferred from homology"/>
<dbReference type="Pfam" id="PF00120">
    <property type="entry name" value="Gln-synt_C"/>
    <property type="match status" value="1"/>
</dbReference>
<keyword evidence="5" id="KW-1185">Reference proteome</keyword>
<dbReference type="PANTHER" id="PTHR43383">
    <property type="entry name" value="NODULIN 6"/>
    <property type="match status" value="1"/>
</dbReference>
<dbReference type="STRING" id="253628.A0A0D1YJ48"/>
<dbReference type="SUPFAM" id="SSF55931">
    <property type="entry name" value="Glutamine synthetase/guanido kinase"/>
    <property type="match status" value="1"/>
</dbReference>
<dbReference type="SUPFAM" id="SSF51556">
    <property type="entry name" value="Metallo-dependent hydrolases"/>
    <property type="match status" value="1"/>
</dbReference>
<dbReference type="InterPro" id="IPR008146">
    <property type="entry name" value="Gln_synth_cat_dom"/>
</dbReference>
<dbReference type="InParanoid" id="A0A0D1YJ48"/>
<dbReference type="InterPro" id="IPR014746">
    <property type="entry name" value="Gln_synth/guanido_kin_cat_dom"/>
</dbReference>
<dbReference type="Gene3D" id="3.20.20.140">
    <property type="entry name" value="Metal-dependent hydrolases"/>
    <property type="match status" value="1"/>
</dbReference>
<dbReference type="VEuPathDB" id="FungiDB:PV09_07654"/>
<name>A0A0D1YJ48_9PEZI</name>
<dbReference type="GeneID" id="27315627"/>
<reference evidence="4 5" key="1">
    <citation type="submission" date="2015-01" db="EMBL/GenBank/DDBJ databases">
        <title>The Genome Sequence of Ochroconis gallopava CBS43764.</title>
        <authorList>
            <consortium name="The Broad Institute Genomics Platform"/>
            <person name="Cuomo C."/>
            <person name="de Hoog S."/>
            <person name="Gorbushina A."/>
            <person name="Stielow B."/>
            <person name="Teixiera M."/>
            <person name="Abouelleil A."/>
            <person name="Chapman S.B."/>
            <person name="Priest M."/>
            <person name="Young S.K."/>
            <person name="Wortman J."/>
            <person name="Nusbaum C."/>
            <person name="Birren B."/>
        </authorList>
    </citation>
    <scope>NUCLEOTIDE SEQUENCE [LARGE SCALE GENOMIC DNA]</scope>
    <source>
        <strain evidence="4 5">CBS 43764</strain>
    </source>
</reference>
<dbReference type="Gene3D" id="3.30.590.10">
    <property type="entry name" value="Glutamine synthetase/guanido kinase, catalytic domain"/>
    <property type="match status" value="1"/>
</dbReference>
<comment type="similarity">
    <text evidence="1 2">Belongs to the glutamine synthetase family.</text>
</comment>
<dbReference type="SMART" id="SM01230">
    <property type="entry name" value="Gln-synt_C"/>
    <property type="match status" value="1"/>
</dbReference>